<feature type="transmembrane region" description="Helical" evidence="14">
    <location>
        <begin position="34"/>
        <end position="51"/>
    </location>
</feature>
<dbReference type="Pfam" id="PF06212">
    <property type="entry name" value="GRIM-19"/>
    <property type="match status" value="1"/>
</dbReference>
<sequence length="148" mass="17400">MAESFKQEMPPKGGFGGITWNRIPLKKQWSGRRIFGLYFLITAGAYTFYAESIRIRKTRRRENEDLTVALEPLLIAERDRMYLKQLRANREEEAELMKNVPGWKVGTLYGEPLYKTIGDNIIDPVSLEYYAHANPDARYNMHTYDLWF</sequence>
<evidence type="ECO:0000256" key="10">
    <source>
        <dbReference type="ARBA" id="ARBA00023128"/>
    </source>
</evidence>
<keyword evidence="8 14" id="KW-0249">Electron transport</keyword>
<keyword evidence="11 14" id="KW-0472">Membrane</keyword>
<keyword evidence="9 14" id="KW-1133">Transmembrane helix</keyword>
<name>A0AAV6VSH0_9ARAC</name>
<comment type="caution">
    <text evidence="15">The sequence shown here is derived from an EMBL/GenBank/DDBJ whole genome shotgun (WGS) entry which is preliminary data.</text>
</comment>
<evidence type="ECO:0000256" key="5">
    <source>
        <dbReference type="ARBA" id="ARBA00022660"/>
    </source>
</evidence>
<comment type="function">
    <text evidence="12">Accessory subunit of the mitochondrial membrane respiratory chain NADH dehydrogenase (Complex I), that is believed not to be involved in catalysis. Complex I functions in the transfer of electrons from NADH to the respiratory chain. The immediate electron acceptor for the enzyme is believed to be ubiquinone. Involved in the interferon/all-trans-retinoic acid (IFN/RA) induced cell death. This apoptotic activity is inhibited by interaction with viral IRF1. Prevents the transactivation of STAT3 target genes. May play a role in CARD15-mediated innate mucosal responses and serve to regulate intestinal epithelial cell responses to microbes.</text>
</comment>
<keyword evidence="16" id="KW-1185">Reference proteome</keyword>
<evidence type="ECO:0000256" key="13">
    <source>
        <dbReference type="ARBA" id="ARBA00046797"/>
    </source>
</evidence>
<comment type="subcellular location">
    <subcellularLocation>
        <location evidence="1 14">Mitochondrion inner membrane</location>
        <topology evidence="1 14">Single-pass membrane protein</topology>
        <orientation evidence="1 14">Matrix side</orientation>
    </subcellularLocation>
</comment>
<keyword evidence="10 14" id="KW-0496">Mitochondrion</keyword>
<dbReference type="GO" id="GO:0005743">
    <property type="term" value="C:mitochondrial inner membrane"/>
    <property type="evidence" value="ECO:0007669"/>
    <property type="project" value="UniProtKB-SubCell"/>
</dbReference>
<dbReference type="PANTHER" id="PTHR12966:SF0">
    <property type="entry name" value="NADH DEHYDROGENASE [UBIQUINONE] 1 ALPHA SUBCOMPLEX SUBUNIT 13"/>
    <property type="match status" value="1"/>
</dbReference>
<evidence type="ECO:0000313" key="15">
    <source>
        <dbReference type="EMBL" id="KAG8199465.1"/>
    </source>
</evidence>
<comment type="subunit">
    <text evidence="13">Complex I is composed of 45 different subunits. Interacts with CARD15, but not with CARD4. Interacts with STAT3, but not with STAT1, STAT2 and STAT5A. Interacts with OLFM4.</text>
</comment>
<evidence type="ECO:0000313" key="16">
    <source>
        <dbReference type="Proteomes" id="UP000827092"/>
    </source>
</evidence>
<dbReference type="GO" id="GO:0045271">
    <property type="term" value="C:respiratory chain complex I"/>
    <property type="evidence" value="ECO:0007669"/>
    <property type="project" value="UniProtKB-UniRule"/>
</dbReference>
<keyword evidence="7 14" id="KW-0999">Mitochondrion inner membrane</keyword>
<gene>
    <name evidence="15" type="ORF">JTE90_000330</name>
</gene>
<comment type="similarity">
    <text evidence="2 14">Belongs to the complex I NDUFA13 subunit family.</text>
</comment>
<dbReference type="EMBL" id="JAFNEN010000027">
    <property type="protein sequence ID" value="KAG8199465.1"/>
    <property type="molecule type" value="Genomic_DNA"/>
</dbReference>
<evidence type="ECO:0000256" key="14">
    <source>
        <dbReference type="RuleBase" id="RU368034"/>
    </source>
</evidence>
<evidence type="ECO:0000256" key="8">
    <source>
        <dbReference type="ARBA" id="ARBA00022982"/>
    </source>
</evidence>
<keyword evidence="4 14" id="KW-0813">Transport</keyword>
<evidence type="ECO:0000256" key="7">
    <source>
        <dbReference type="ARBA" id="ARBA00022792"/>
    </source>
</evidence>
<comment type="function">
    <text evidence="14">Complex I functions in the transfer of electrons from NADH to the respiratory chain. Accessory subunit of the mitochondrial membrane respiratory chain NADH dehydrogenase (Complex I), that is believed not to be involved in catalysis.</text>
</comment>
<dbReference type="Proteomes" id="UP000827092">
    <property type="component" value="Unassembled WGS sequence"/>
</dbReference>
<evidence type="ECO:0000256" key="2">
    <source>
        <dbReference type="ARBA" id="ARBA00007312"/>
    </source>
</evidence>
<evidence type="ECO:0000256" key="9">
    <source>
        <dbReference type="ARBA" id="ARBA00022989"/>
    </source>
</evidence>
<dbReference type="AlphaFoldDB" id="A0AAV6VSH0"/>
<reference evidence="15 16" key="1">
    <citation type="journal article" date="2022" name="Nat. Ecol. Evol.">
        <title>A masculinizing supergene underlies an exaggerated male reproductive morph in a spider.</title>
        <authorList>
            <person name="Hendrickx F."/>
            <person name="De Corte Z."/>
            <person name="Sonet G."/>
            <person name="Van Belleghem S.M."/>
            <person name="Kostlbacher S."/>
            <person name="Vangestel C."/>
        </authorList>
    </citation>
    <scope>NUCLEOTIDE SEQUENCE [LARGE SCALE GENOMIC DNA]</scope>
    <source>
        <strain evidence="15">W744_W776</strain>
    </source>
</reference>
<evidence type="ECO:0000256" key="12">
    <source>
        <dbReference type="ARBA" id="ARBA00045908"/>
    </source>
</evidence>
<evidence type="ECO:0000256" key="4">
    <source>
        <dbReference type="ARBA" id="ARBA00022448"/>
    </source>
</evidence>
<protein>
    <recommendedName>
        <fullName evidence="3 14">NADH dehydrogenase [ubiquinone] 1 alpha subcomplex subunit 13</fullName>
    </recommendedName>
</protein>
<keyword evidence="5 14" id="KW-0679">Respiratory chain</keyword>
<organism evidence="15 16">
    <name type="scientific">Oedothorax gibbosus</name>
    <dbReference type="NCBI Taxonomy" id="931172"/>
    <lineage>
        <taxon>Eukaryota</taxon>
        <taxon>Metazoa</taxon>
        <taxon>Ecdysozoa</taxon>
        <taxon>Arthropoda</taxon>
        <taxon>Chelicerata</taxon>
        <taxon>Arachnida</taxon>
        <taxon>Araneae</taxon>
        <taxon>Araneomorphae</taxon>
        <taxon>Entelegynae</taxon>
        <taxon>Araneoidea</taxon>
        <taxon>Linyphiidae</taxon>
        <taxon>Erigoninae</taxon>
        <taxon>Oedothorax</taxon>
    </lineage>
</organism>
<keyword evidence="6 14" id="KW-0812">Transmembrane</keyword>
<dbReference type="InterPro" id="IPR009346">
    <property type="entry name" value="GRIM-19"/>
</dbReference>
<dbReference type="PANTHER" id="PTHR12966">
    <property type="entry name" value="NADH DEHYDROGENASE UBIQUINONE 1 ALPHA SUBCOMPLEX SUBUNIT 13"/>
    <property type="match status" value="1"/>
</dbReference>
<evidence type="ECO:0000256" key="6">
    <source>
        <dbReference type="ARBA" id="ARBA00022692"/>
    </source>
</evidence>
<accession>A0AAV6VSH0</accession>
<evidence type="ECO:0000256" key="1">
    <source>
        <dbReference type="ARBA" id="ARBA00004298"/>
    </source>
</evidence>
<proteinExistence type="inferred from homology"/>
<evidence type="ECO:0000256" key="11">
    <source>
        <dbReference type="ARBA" id="ARBA00023136"/>
    </source>
</evidence>
<evidence type="ECO:0000256" key="3">
    <source>
        <dbReference type="ARBA" id="ARBA00018192"/>
    </source>
</evidence>